<accession>A0A0R3RKT9</accession>
<proteinExistence type="predicted"/>
<sequence length="111" mass="12657">MSPRSIHSKWKSLKRCKRSRCSSNNFSGNQDQTVVSENNEAVKEFITPPLCTIPGIELESKLQECGPKTLSVRYIFSQIYKARFANLSSLFHGSFHIADTENFFNIVRIIS</sequence>
<dbReference type="AlphaFoldDB" id="A0A0R3RKT9"/>
<reference evidence="2" key="1">
    <citation type="submission" date="2017-02" db="UniProtKB">
        <authorList>
            <consortium name="WormBaseParasite"/>
        </authorList>
    </citation>
    <scope>IDENTIFICATION</scope>
</reference>
<name>A0A0R3RKT9_9BILA</name>
<organism evidence="1 2">
    <name type="scientific">Elaeophora elaphi</name>
    <dbReference type="NCBI Taxonomy" id="1147741"/>
    <lineage>
        <taxon>Eukaryota</taxon>
        <taxon>Metazoa</taxon>
        <taxon>Ecdysozoa</taxon>
        <taxon>Nematoda</taxon>
        <taxon>Chromadorea</taxon>
        <taxon>Rhabditida</taxon>
        <taxon>Spirurina</taxon>
        <taxon>Spiruromorpha</taxon>
        <taxon>Filarioidea</taxon>
        <taxon>Onchocercidae</taxon>
        <taxon>Elaeophora</taxon>
    </lineage>
</organism>
<evidence type="ECO:0000313" key="2">
    <source>
        <dbReference type="WBParaSite" id="EEL_0000209801-mRNA-1"/>
    </source>
</evidence>
<dbReference type="WBParaSite" id="EEL_0000209801-mRNA-1">
    <property type="protein sequence ID" value="EEL_0000209801-mRNA-1"/>
    <property type="gene ID" value="EEL_0000209801"/>
</dbReference>
<evidence type="ECO:0000313" key="1">
    <source>
        <dbReference type="Proteomes" id="UP000050640"/>
    </source>
</evidence>
<keyword evidence="1" id="KW-1185">Reference proteome</keyword>
<protein>
    <submittedName>
        <fullName evidence="2">Uncharacterized protein</fullName>
    </submittedName>
</protein>
<dbReference type="Proteomes" id="UP000050640">
    <property type="component" value="Unplaced"/>
</dbReference>